<evidence type="ECO:0000259" key="9">
    <source>
        <dbReference type="Pfam" id="PF00892"/>
    </source>
</evidence>
<feature type="transmembrane region" description="Helical" evidence="8">
    <location>
        <begin position="267"/>
        <end position="289"/>
    </location>
</feature>
<sequence length="302" mass="32846">MPASDTSRAGVVAALTAYGLWGLVPLYWRLIQGAGPLEVLAHRVVWSLVLGVLLILLIARRRWRRQLASPRTLFTLAVAAIIITSNWGIYIWAVTNGRITETALGYYINPLLSILVGVLLLHERLAPVQWIAIGLATVAVVVITFGYGRLPWVALLLATTFAVYGVIKKRATVEPVVSFGYESAIAVLPALAFLLWLSSRGESHFGRQPLGQDLLLIGGGVVTAIPLLAFAFAAQRIPLSLLGITQYVAPTIQFVLGVALFAEPMPLARWIGFVLVWAALLLITGHAVWRARHRGRRVPTTG</sequence>
<comment type="subcellular location">
    <subcellularLocation>
        <location evidence="1">Cell membrane</location>
        <topology evidence="1">Multi-pass membrane protein</topology>
    </subcellularLocation>
</comment>
<feature type="domain" description="EamA" evidence="9">
    <location>
        <begin position="9"/>
        <end position="144"/>
    </location>
</feature>
<evidence type="ECO:0000256" key="5">
    <source>
        <dbReference type="ARBA" id="ARBA00022692"/>
    </source>
</evidence>
<dbReference type="Pfam" id="PF00892">
    <property type="entry name" value="EamA"/>
    <property type="match status" value="2"/>
</dbReference>
<feature type="transmembrane region" description="Helical" evidence="8">
    <location>
        <begin position="104"/>
        <end position="121"/>
    </location>
</feature>
<keyword evidence="7 8" id="KW-0472">Membrane</keyword>
<reference evidence="10 11" key="1">
    <citation type="submission" date="2017-07" db="EMBL/GenBank/DDBJ databases">
        <title>Draft whole genome sequences of clinical Proprionibacteriaceae strains.</title>
        <authorList>
            <person name="Bernier A.-M."/>
            <person name="Bernard K."/>
            <person name="Domingo M.-C."/>
        </authorList>
    </citation>
    <scope>NUCLEOTIDE SEQUENCE [LARGE SCALE GENOMIC DNA]</scope>
    <source>
        <strain evidence="10 11">NML 130396</strain>
    </source>
</reference>
<dbReference type="NCBIfam" id="TIGR00688">
    <property type="entry name" value="rarD"/>
    <property type="match status" value="1"/>
</dbReference>
<feature type="transmembrane region" description="Helical" evidence="8">
    <location>
        <begin position="179"/>
        <end position="199"/>
    </location>
</feature>
<keyword evidence="6 8" id="KW-1133">Transmembrane helix</keyword>
<evidence type="ECO:0000256" key="2">
    <source>
        <dbReference type="ARBA" id="ARBA00007362"/>
    </source>
</evidence>
<dbReference type="PANTHER" id="PTHR22911:SF137">
    <property type="entry name" value="SOLUTE CARRIER FAMILY 35 MEMBER G2-RELATED"/>
    <property type="match status" value="1"/>
</dbReference>
<keyword evidence="4" id="KW-1003">Cell membrane</keyword>
<protein>
    <submittedName>
        <fullName evidence="10">Protein RarD</fullName>
    </submittedName>
</protein>
<feature type="transmembrane region" description="Helical" evidence="8">
    <location>
        <begin position="241"/>
        <end position="261"/>
    </location>
</feature>
<name>A0A255GRM0_9ACTN</name>
<dbReference type="InterPro" id="IPR000620">
    <property type="entry name" value="EamA_dom"/>
</dbReference>
<feature type="transmembrane region" description="Helical" evidence="8">
    <location>
        <begin position="9"/>
        <end position="28"/>
    </location>
</feature>
<dbReference type="OrthoDB" id="369870at2"/>
<dbReference type="InterPro" id="IPR004626">
    <property type="entry name" value="RarD"/>
</dbReference>
<comment type="similarity">
    <text evidence="2">Belongs to the EamA transporter family.</text>
</comment>
<keyword evidence="3" id="KW-0813">Transport</keyword>
<evidence type="ECO:0000256" key="8">
    <source>
        <dbReference type="SAM" id="Phobius"/>
    </source>
</evidence>
<dbReference type="PANTHER" id="PTHR22911">
    <property type="entry name" value="ACYL-MALONYL CONDENSING ENZYME-RELATED"/>
    <property type="match status" value="1"/>
</dbReference>
<dbReference type="AlphaFoldDB" id="A0A255GRM0"/>
<evidence type="ECO:0000313" key="11">
    <source>
        <dbReference type="Proteomes" id="UP000216311"/>
    </source>
</evidence>
<keyword evidence="5 8" id="KW-0812">Transmembrane</keyword>
<feature type="transmembrane region" description="Helical" evidence="8">
    <location>
        <begin position="40"/>
        <end position="59"/>
    </location>
</feature>
<feature type="transmembrane region" description="Helical" evidence="8">
    <location>
        <begin position="151"/>
        <end position="167"/>
    </location>
</feature>
<feature type="domain" description="EamA" evidence="9">
    <location>
        <begin position="153"/>
        <end position="284"/>
    </location>
</feature>
<dbReference type="GO" id="GO:0005886">
    <property type="term" value="C:plasma membrane"/>
    <property type="evidence" value="ECO:0007669"/>
    <property type="project" value="UniProtKB-SubCell"/>
</dbReference>
<evidence type="ECO:0000313" key="10">
    <source>
        <dbReference type="EMBL" id="OYO18455.1"/>
    </source>
</evidence>
<organism evidence="10 11">
    <name type="scientific">Enemella dayhoffiae</name>
    <dbReference type="NCBI Taxonomy" id="2016507"/>
    <lineage>
        <taxon>Bacteria</taxon>
        <taxon>Bacillati</taxon>
        <taxon>Actinomycetota</taxon>
        <taxon>Actinomycetes</taxon>
        <taxon>Propionibacteriales</taxon>
        <taxon>Propionibacteriaceae</taxon>
        <taxon>Enemella</taxon>
    </lineage>
</organism>
<comment type="caution">
    <text evidence="10">The sequence shown here is derived from an EMBL/GenBank/DDBJ whole genome shotgun (WGS) entry which is preliminary data.</text>
</comment>
<dbReference type="EMBL" id="NMVQ01000044">
    <property type="protein sequence ID" value="OYO18455.1"/>
    <property type="molecule type" value="Genomic_DNA"/>
</dbReference>
<evidence type="ECO:0000256" key="3">
    <source>
        <dbReference type="ARBA" id="ARBA00022448"/>
    </source>
</evidence>
<feature type="transmembrane region" description="Helical" evidence="8">
    <location>
        <begin position="214"/>
        <end position="234"/>
    </location>
</feature>
<proteinExistence type="inferred from homology"/>
<keyword evidence="11" id="KW-1185">Reference proteome</keyword>
<evidence type="ECO:0000256" key="6">
    <source>
        <dbReference type="ARBA" id="ARBA00022989"/>
    </source>
</evidence>
<accession>A0A255GRM0</accession>
<dbReference type="Proteomes" id="UP000216311">
    <property type="component" value="Unassembled WGS sequence"/>
</dbReference>
<gene>
    <name evidence="10" type="primary">rarD</name>
    <name evidence="10" type="ORF">CGZ93_15485</name>
</gene>
<evidence type="ECO:0000256" key="4">
    <source>
        <dbReference type="ARBA" id="ARBA00022475"/>
    </source>
</evidence>
<dbReference type="InterPro" id="IPR037185">
    <property type="entry name" value="EmrE-like"/>
</dbReference>
<dbReference type="SUPFAM" id="SSF103481">
    <property type="entry name" value="Multidrug resistance efflux transporter EmrE"/>
    <property type="match status" value="2"/>
</dbReference>
<feature type="transmembrane region" description="Helical" evidence="8">
    <location>
        <begin position="128"/>
        <end position="145"/>
    </location>
</feature>
<feature type="transmembrane region" description="Helical" evidence="8">
    <location>
        <begin position="71"/>
        <end position="92"/>
    </location>
</feature>
<evidence type="ECO:0000256" key="1">
    <source>
        <dbReference type="ARBA" id="ARBA00004651"/>
    </source>
</evidence>
<evidence type="ECO:0000256" key="7">
    <source>
        <dbReference type="ARBA" id="ARBA00023136"/>
    </source>
</evidence>